<reference evidence="8" key="1">
    <citation type="submission" date="2023-10" db="EMBL/GenBank/DDBJ databases">
        <title>Genome assembly of Pristionchus species.</title>
        <authorList>
            <person name="Yoshida K."/>
            <person name="Sommer R.J."/>
        </authorList>
    </citation>
    <scope>NUCLEOTIDE SEQUENCE</scope>
    <source>
        <strain evidence="8">RS5133</strain>
    </source>
</reference>
<keyword evidence="9" id="KW-1185">Reference proteome</keyword>
<evidence type="ECO:0000256" key="5">
    <source>
        <dbReference type="PROSITE-ProRule" id="PRU00042"/>
    </source>
</evidence>
<evidence type="ECO:0000256" key="6">
    <source>
        <dbReference type="SAM" id="MobiDB-lite"/>
    </source>
</evidence>
<dbReference type="SMART" id="SM00355">
    <property type="entry name" value="ZnF_C2H2"/>
    <property type="match status" value="2"/>
</dbReference>
<evidence type="ECO:0000256" key="2">
    <source>
        <dbReference type="ARBA" id="ARBA00022737"/>
    </source>
</evidence>
<keyword evidence="4" id="KW-0862">Zinc</keyword>
<dbReference type="GO" id="GO:0005634">
    <property type="term" value="C:nucleus"/>
    <property type="evidence" value="ECO:0007669"/>
    <property type="project" value="TreeGrafter"/>
</dbReference>
<dbReference type="PANTHER" id="PTHR14196">
    <property type="entry name" value="ODD-SKIPPED - RELATED"/>
    <property type="match status" value="1"/>
</dbReference>
<feature type="region of interest" description="Disordered" evidence="6">
    <location>
        <begin position="166"/>
        <end position="199"/>
    </location>
</feature>
<evidence type="ECO:0000256" key="3">
    <source>
        <dbReference type="ARBA" id="ARBA00022771"/>
    </source>
</evidence>
<evidence type="ECO:0000313" key="9">
    <source>
        <dbReference type="Proteomes" id="UP001432322"/>
    </source>
</evidence>
<evidence type="ECO:0000313" key="8">
    <source>
        <dbReference type="EMBL" id="GMT23732.1"/>
    </source>
</evidence>
<dbReference type="EMBL" id="BTSY01000004">
    <property type="protein sequence ID" value="GMT23732.1"/>
    <property type="molecule type" value="Genomic_DNA"/>
</dbReference>
<feature type="non-terminal residue" evidence="8">
    <location>
        <position position="1"/>
    </location>
</feature>
<dbReference type="PANTHER" id="PTHR14196:SF12">
    <property type="entry name" value="ZINC FINGER PROTEIN 208-LIKE"/>
    <property type="match status" value="1"/>
</dbReference>
<dbReference type="PROSITE" id="PS00028">
    <property type="entry name" value="ZINC_FINGER_C2H2_1"/>
    <property type="match status" value="2"/>
</dbReference>
<dbReference type="SUPFAM" id="SSF57667">
    <property type="entry name" value="beta-beta-alpha zinc fingers"/>
    <property type="match status" value="1"/>
</dbReference>
<feature type="domain" description="C2H2-type" evidence="7">
    <location>
        <begin position="301"/>
        <end position="328"/>
    </location>
</feature>
<dbReference type="Gene3D" id="3.30.160.60">
    <property type="entry name" value="Classic Zinc Finger"/>
    <property type="match status" value="2"/>
</dbReference>
<organism evidence="8 9">
    <name type="scientific">Pristionchus fissidentatus</name>
    <dbReference type="NCBI Taxonomy" id="1538716"/>
    <lineage>
        <taxon>Eukaryota</taxon>
        <taxon>Metazoa</taxon>
        <taxon>Ecdysozoa</taxon>
        <taxon>Nematoda</taxon>
        <taxon>Chromadorea</taxon>
        <taxon>Rhabditida</taxon>
        <taxon>Rhabditina</taxon>
        <taxon>Diplogasteromorpha</taxon>
        <taxon>Diplogasteroidea</taxon>
        <taxon>Neodiplogasteridae</taxon>
        <taxon>Pristionchus</taxon>
    </lineage>
</organism>
<sequence>LCVFAPTSLSPHTHPIDPSITTLPLGASSPSLPSQMSSSPSNSDSFESRLREMAADRLNETVQFMKSKEESLESGGTTSLLLSMAQTLRACMRDWPNMEDNSDASRERAEALIDLKRSLKETRRLPRSSPLDSLVFVCSDALFLMAEQWPSARNAALNTTTKTFSQSTMKSLCAPSTSQSNNGETSAKKPRMSSLPFPMKTIVKPPTTQYFPPYPEEEDEDNDGNGDKMAVMDPLLMFNQNMNGFIKMETGEVIGTGEIEANQADIDIWSNQNPLAAFAAVTSSTQQSRESLSKNERIIRFHCSECNIGCASRSQLDSHMNVHTGNRPFACVYCDKTYKRKDHLSDHVKKTHPQEYATEQERKNNGRT</sequence>
<name>A0AAV5VYE3_9BILA</name>
<comment type="caution">
    <text evidence="8">The sequence shown here is derived from an EMBL/GenBank/DDBJ whole genome shotgun (WGS) entry which is preliminary data.</text>
</comment>
<evidence type="ECO:0000259" key="7">
    <source>
        <dbReference type="PROSITE" id="PS50157"/>
    </source>
</evidence>
<dbReference type="Pfam" id="PF12874">
    <property type="entry name" value="zf-met"/>
    <property type="match status" value="1"/>
</dbReference>
<dbReference type="GO" id="GO:0000977">
    <property type="term" value="F:RNA polymerase II transcription regulatory region sequence-specific DNA binding"/>
    <property type="evidence" value="ECO:0007669"/>
    <property type="project" value="TreeGrafter"/>
</dbReference>
<dbReference type="AlphaFoldDB" id="A0AAV5VYE3"/>
<dbReference type="InterPro" id="IPR013087">
    <property type="entry name" value="Znf_C2H2_type"/>
</dbReference>
<keyword evidence="2" id="KW-0677">Repeat</keyword>
<dbReference type="Pfam" id="PF00096">
    <property type="entry name" value="zf-C2H2"/>
    <property type="match status" value="1"/>
</dbReference>
<feature type="compositionally biased region" description="Low complexity" evidence="6">
    <location>
        <begin position="23"/>
        <end position="45"/>
    </location>
</feature>
<feature type="region of interest" description="Disordered" evidence="6">
    <location>
        <begin position="13"/>
        <end position="48"/>
    </location>
</feature>
<dbReference type="GO" id="GO:0000981">
    <property type="term" value="F:DNA-binding transcription factor activity, RNA polymerase II-specific"/>
    <property type="evidence" value="ECO:0007669"/>
    <property type="project" value="TreeGrafter"/>
</dbReference>
<dbReference type="InterPro" id="IPR036236">
    <property type="entry name" value="Znf_C2H2_sf"/>
</dbReference>
<proteinExistence type="predicted"/>
<feature type="domain" description="C2H2-type" evidence="7">
    <location>
        <begin position="329"/>
        <end position="357"/>
    </location>
</feature>
<keyword evidence="1" id="KW-0479">Metal-binding</keyword>
<feature type="compositionally biased region" description="Basic and acidic residues" evidence="6">
    <location>
        <begin position="359"/>
        <end position="368"/>
    </location>
</feature>
<keyword evidence="3 5" id="KW-0863">Zinc-finger</keyword>
<gene>
    <name evidence="8" type="ORF">PFISCL1PPCAC_15029</name>
</gene>
<feature type="compositionally biased region" description="Polar residues" evidence="6">
    <location>
        <begin position="166"/>
        <end position="185"/>
    </location>
</feature>
<dbReference type="FunFam" id="3.30.160.60:FF:000100">
    <property type="entry name" value="Zinc finger 45-like"/>
    <property type="match status" value="1"/>
</dbReference>
<evidence type="ECO:0000256" key="1">
    <source>
        <dbReference type="ARBA" id="ARBA00022723"/>
    </source>
</evidence>
<dbReference type="GO" id="GO:0008270">
    <property type="term" value="F:zinc ion binding"/>
    <property type="evidence" value="ECO:0007669"/>
    <property type="project" value="UniProtKB-KW"/>
</dbReference>
<dbReference type="Proteomes" id="UP001432322">
    <property type="component" value="Unassembled WGS sequence"/>
</dbReference>
<accession>A0AAV5VYE3</accession>
<protein>
    <recommendedName>
        <fullName evidence="7">C2H2-type domain-containing protein</fullName>
    </recommendedName>
</protein>
<evidence type="ECO:0000256" key="4">
    <source>
        <dbReference type="ARBA" id="ARBA00022833"/>
    </source>
</evidence>
<feature type="region of interest" description="Disordered" evidence="6">
    <location>
        <begin position="344"/>
        <end position="368"/>
    </location>
</feature>
<dbReference type="PROSITE" id="PS50157">
    <property type="entry name" value="ZINC_FINGER_C2H2_2"/>
    <property type="match status" value="2"/>
</dbReference>
<dbReference type="InterPro" id="IPR050717">
    <property type="entry name" value="C2H2-ZF_Transcription_Reg"/>
</dbReference>